<evidence type="ECO:0000313" key="2">
    <source>
        <dbReference type="EMBL" id="QQR92700.1"/>
    </source>
</evidence>
<dbReference type="Proteomes" id="UP000596004">
    <property type="component" value="Chromosome"/>
</dbReference>
<feature type="compositionally biased region" description="Basic residues" evidence="1">
    <location>
        <begin position="71"/>
        <end position="87"/>
    </location>
</feature>
<sequence length="87" mass="10182">MPQIPPRRKKQIRWSMRLNRYLDGVNPNGAPLSREAVVLPALVYDLQKEYQLNRRKALRRVLKSARDPRGVRKHARNQKAAARRSAK</sequence>
<evidence type="ECO:0000256" key="1">
    <source>
        <dbReference type="SAM" id="MobiDB-lite"/>
    </source>
</evidence>
<accession>A0A7T9DK30</accession>
<protein>
    <submittedName>
        <fullName evidence="2">Uncharacterized protein</fullName>
    </submittedName>
</protein>
<proteinExistence type="predicted"/>
<feature type="region of interest" description="Disordered" evidence="1">
    <location>
        <begin position="65"/>
        <end position="87"/>
    </location>
</feature>
<reference evidence="2" key="1">
    <citation type="submission" date="2020-11" db="EMBL/GenBank/DDBJ databases">
        <title>Connecting structure to function with the recovery of over 1000 high-quality activated sludge metagenome-assembled genomes encoding full-length rRNA genes using long-read sequencing.</title>
        <authorList>
            <person name="Singleton C.M."/>
            <person name="Petriglieri F."/>
            <person name="Kristensen J.M."/>
            <person name="Kirkegaard R.H."/>
            <person name="Michaelsen T.Y."/>
            <person name="Andersen M.H."/>
            <person name="Karst S.M."/>
            <person name="Dueholm M.S."/>
            <person name="Nielsen P.H."/>
            <person name="Albertsen M."/>
        </authorList>
    </citation>
    <scope>NUCLEOTIDE SEQUENCE</scope>
    <source>
        <strain evidence="2">Fred_18-Q3-R57-64_BAT3C.431</strain>
    </source>
</reference>
<organism evidence="2">
    <name type="scientific">Candidatus Iainarchaeum sp</name>
    <dbReference type="NCBI Taxonomy" id="3101447"/>
    <lineage>
        <taxon>Archaea</taxon>
        <taxon>Candidatus Iainarchaeota</taxon>
        <taxon>Candidatus Iainarchaeia</taxon>
        <taxon>Candidatus Iainarchaeales</taxon>
        <taxon>Candidatus Iainarchaeaceae</taxon>
        <taxon>Candidatus Iainarchaeum</taxon>
    </lineage>
</organism>
<name>A0A7T9DK30_9ARCH</name>
<gene>
    <name evidence="2" type="ORF">IPJ89_00440</name>
</gene>
<dbReference type="EMBL" id="CP064981">
    <property type="protein sequence ID" value="QQR92700.1"/>
    <property type="molecule type" value="Genomic_DNA"/>
</dbReference>
<dbReference type="AlphaFoldDB" id="A0A7T9DK30"/>